<dbReference type="GeneID" id="45549215"/>
<dbReference type="InterPro" id="IPR031905">
    <property type="entry name" value="Flotillin_C"/>
</dbReference>
<keyword evidence="4" id="KW-0175">Coiled coil</keyword>
<evidence type="ECO:0000259" key="7">
    <source>
        <dbReference type="SMART" id="SM00244"/>
    </source>
</evidence>
<feature type="domain" description="Band 7" evidence="7">
    <location>
        <begin position="39"/>
        <end position="204"/>
    </location>
</feature>
<comment type="similarity">
    <text evidence="2">Belongs to the band 7/mec-2 family. Flotillin subfamily.</text>
</comment>
<dbReference type="CDD" id="cd03399">
    <property type="entry name" value="SPFH_flotillin"/>
    <property type="match status" value="1"/>
</dbReference>
<dbReference type="RefSeq" id="WP_010491810.1">
    <property type="nucleotide sequence ID" value="NZ_AZCT01000011.1"/>
</dbReference>
<keyword evidence="6" id="KW-1133">Transmembrane helix</keyword>
<evidence type="ECO:0000256" key="3">
    <source>
        <dbReference type="ARBA" id="ARBA00023136"/>
    </source>
</evidence>
<dbReference type="GO" id="GO:0008233">
    <property type="term" value="F:peptidase activity"/>
    <property type="evidence" value="ECO:0007669"/>
    <property type="project" value="UniProtKB-KW"/>
</dbReference>
<feature type="region of interest" description="Disordered" evidence="5">
    <location>
        <begin position="470"/>
        <end position="523"/>
    </location>
</feature>
<evidence type="ECO:0000256" key="4">
    <source>
        <dbReference type="SAM" id="Coils"/>
    </source>
</evidence>
<dbReference type="InterPro" id="IPR001107">
    <property type="entry name" value="Band_7"/>
</dbReference>
<evidence type="ECO:0000313" key="8">
    <source>
        <dbReference type="EMBL" id="KRK12010.1"/>
    </source>
</evidence>
<dbReference type="GO" id="GO:0006508">
    <property type="term" value="P:proteolysis"/>
    <property type="evidence" value="ECO:0007669"/>
    <property type="project" value="UniProtKB-KW"/>
</dbReference>
<keyword evidence="3 6" id="KW-0472">Membrane</keyword>
<comment type="subcellular location">
    <subcellularLocation>
        <location evidence="1">Membrane</location>
    </subcellularLocation>
</comment>
<evidence type="ECO:0000256" key="5">
    <source>
        <dbReference type="SAM" id="MobiDB-lite"/>
    </source>
</evidence>
<dbReference type="Pfam" id="PF15975">
    <property type="entry name" value="Flot"/>
    <property type="match status" value="1"/>
</dbReference>
<feature type="coiled-coil region" evidence="4">
    <location>
        <begin position="276"/>
        <end position="310"/>
    </location>
</feature>
<dbReference type="GO" id="GO:0005886">
    <property type="term" value="C:plasma membrane"/>
    <property type="evidence" value="ECO:0007669"/>
    <property type="project" value="TreeGrafter"/>
</dbReference>
<dbReference type="GO" id="GO:0072659">
    <property type="term" value="P:protein localization to plasma membrane"/>
    <property type="evidence" value="ECO:0007669"/>
    <property type="project" value="TreeGrafter"/>
</dbReference>
<dbReference type="PANTHER" id="PTHR13806:SF46">
    <property type="entry name" value="FLOTILLIN-1-RELATED"/>
    <property type="match status" value="1"/>
</dbReference>
<gene>
    <name evidence="8" type="ORF">FD51_GL000603</name>
</gene>
<dbReference type="eggNOG" id="COG2268">
    <property type="taxonomic scope" value="Bacteria"/>
</dbReference>
<protein>
    <submittedName>
        <fullName evidence="8">Membrane protease subunit, stomatin prohibitin family protein</fullName>
    </submittedName>
</protein>
<feature type="coiled-coil region" evidence="4">
    <location>
        <begin position="225"/>
        <end position="252"/>
    </location>
</feature>
<dbReference type="GO" id="GO:0002020">
    <property type="term" value="F:protease binding"/>
    <property type="evidence" value="ECO:0007669"/>
    <property type="project" value="TreeGrafter"/>
</dbReference>
<keyword evidence="8" id="KW-0645">Protease</keyword>
<organism evidence="8 9">
    <name type="scientific">Lacticaseibacillus zeae DSM 20178 = KCTC 3804</name>
    <dbReference type="NCBI Taxonomy" id="1423816"/>
    <lineage>
        <taxon>Bacteria</taxon>
        <taxon>Bacillati</taxon>
        <taxon>Bacillota</taxon>
        <taxon>Bacilli</taxon>
        <taxon>Lactobacillales</taxon>
        <taxon>Lactobacillaceae</taxon>
        <taxon>Lacticaseibacillus</taxon>
    </lineage>
</organism>
<proteinExistence type="inferred from homology"/>
<evidence type="ECO:0000256" key="6">
    <source>
        <dbReference type="SAM" id="Phobius"/>
    </source>
</evidence>
<dbReference type="Pfam" id="PF01145">
    <property type="entry name" value="Band_7"/>
    <property type="match status" value="1"/>
</dbReference>
<dbReference type="InterPro" id="IPR027705">
    <property type="entry name" value="Flotillin_fam"/>
</dbReference>
<keyword evidence="6" id="KW-0812">Transmembrane</keyword>
<dbReference type="PATRIC" id="fig|1423816.3.peg.607"/>
<dbReference type="InterPro" id="IPR036013">
    <property type="entry name" value="Band_7/SPFH_dom_sf"/>
</dbReference>
<sequence>MEILADYMPWIIVIVVLLLLFIFLATHRKTALPNEVLIISGALISGKHSFRDINGNRVKLITNGGSFILPILQRWDVLSLNTRTIEVATPEVYTQQGVPIIVNGTVILKIGSSQEEVATAAEQFLGKNDEQINAEATEILEGHLRAILGTLTVEDTYQNRDAFAEKVQDVASSDLAKMGLQIISFTIKDIADKNGYLDSLGKKQIAEVKKNAAVAEAAANRDTRIQQAQADQEAKQQEIERQTQVADAEREQQVKMADFKKQQEIAQAQADQAAIVEQMKAKQVQKEKDIELAQKNAELQEQELNATVRKQADADLYKAQRAAEAQKATQIAAAEASAKQVELAAEANANATKAIGEAEAGKTRAIGLAQAEAIAKQAEAARQLDESGRFKMTIEAMPKIIEAAMSPYANVDSIKLYGDGDLTKQTSGSLVKQLDMLQEVAGIDIRGMLNGALMHQAGNQPVVDAIKGRHADTAEKAPQKQSEAPQKQPAAPAAPATSAAKPAATSQSAASAPTKEADKPWKK</sequence>
<dbReference type="Gene3D" id="3.30.479.30">
    <property type="entry name" value="Band 7 domain"/>
    <property type="match status" value="1"/>
</dbReference>
<dbReference type="SUPFAM" id="SSF117892">
    <property type="entry name" value="Band 7/SPFH domain"/>
    <property type="match status" value="1"/>
</dbReference>
<dbReference type="EMBL" id="AZCT01000011">
    <property type="protein sequence ID" value="KRK12010.1"/>
    <property type="molecule type" value="Genomic_DNA"/>
</dbReference>
<dbReference type="SMART" id="SM00244">
    <property type="entry name" value="PHB"/>
    <property type="match status" value="1"/>
</dbReference>
<name>A0A0R1EYB1_LACZE</name>
<evidence type="ECO:0000256" key="1">
    <source>
        <dbReference type="ARBA" id="ARBA00004370"/>
    </source>
</evidence>
<feature type="transmembrane region" description="Helical" evidence="6">
    <location>
        <begin position="7"/>
        <end position="25"/>
    </location>
</feature>
<dbReference type="Proteomes" id="UP000051984">
    <property type="component" value="Unassembled WGS sequence"/>
</dbReference>
<feature type="compositionally biased region" description="Low complexity" evidence="5">
    <location>
        <begin position="479"/>
        <end position="514"/>
    </location>
</feature>
<evidence type="ECO:0000313" key="9">
    <source>
        <dbReference type="Proteomes" id="UP000051984"/>
    </source>
</evidence>
<dbReference type="PANTHER" id="PTHR13806">
    <property type="entry name" value="FLOTILLIN-RELATED"/>
    <property type="match status" value="1"/>
</dbReference>
<comment type="caution">
    <text evidence="8">The sequence shown here is derived from an EMBL/GenBank/DDBJ whole genome shotgun (WGS) entry which is preliminary data.</text>
</comment>
<dbReference type="AlphaFoldDB" id="A0A0R1EYB1"/>
<keyword evidence="8" id="KW-0378">Hydrolase</keyword>
<accession>A0A0R1EYB1</accession>
<evidence type="ECO:0000256" key="2">
    <source>
        <dbReference type="ARBA" id="ARBA00007161"/>
    </source>
</evidence>
<reference evidence="8 9" key="1">
    <citation type="journal article" date="2015" name="Genome Announc.">
        <title>Expanding the biotechnology potential of lactobacilli through comparative genomics of 213 strains and associated genera.</title>
        <authorList>
            <person name="Sun Z."/>
            <person name="Harris H.M."/>
            <person name="McCann A."/>
            <person name="Guo C."/>
            <person name="Argimon S."/>
            <person name="Zhang W."/>
            <person name="Yang X."/>
            <person name="Jeffery I.B."/>
            <person name="Cooney J.C."/>
            <person name="Kagawa T.F."/>
            <person name="Liu W."/>
            <person name="Song Y."/>
            <person name="Salvetti E."/>
            <person name="Wrobel A."/>
            <person name="Rasinkangas P."/>
            <person name="Parkhill J."/>
            <person name="Rea M.C."/>
            <person name="O'Sullivan O."/>
            <person name="Ritari J."/>
            <person name="Douillard F.P."/>
            <person name="Paul Ross R."/>
            <person name="Yang R."/>
            <person name="Briner A.E."/>
            <person name="Felis G.E."/>
            <person name="de Vos W.M."/>
            <person name="Barrangou R."/>
            <person name="Klaenhammer T.R."/>
            <person name="Caufield P.W."/>
            <person name="Cui Y."/>
            <person name="Zhang H."/>
            <person name="O'Toole P.W."/>
        </authorList>
    </citation>
    <scope>NUCLEOTIDE SEQUENCE [LARGE SCALE GENOMIC DNA]</scope>
    <source>
        <strain evidence="8 9">DSM 20178</strain>
    </source>
</reference>